<reference evidence="3 4" key="1">
    <citation type="submission" date="2019-09" db="EMBL/GenBank/DDBJ databases">
        <title>Actinomadura physcomitrii sp. nov., a novel actinomycete isolated from moss [Physcomitrium sphaericum (Ludw) Fuernr].</title>
        <authorList>
            <person name="Liu C."/>
            <person name="Zhuang X."/>
        </authorList>
    </citation>
    <scope>NUCLEOTIDE SEQUENCE [LARGE SCALE GENOMIC DNA]</scope>
    <source>
        <strain evidence="3 4">CYP1-1B</strain>
    </source>
</reference>
<evidence type="ECO:0000256" key="2">
    <source>
        <dbReference type="ARBA" id="ARBA00023125"/>
    </source>
</evidence>
<dbReference type="GO" id="GO:0003677">
    <property type="term" value="F:DNA binding"/>
    <property type="evidence" value="ECO:0007669"/>
    <property type="project" value="UniProtKB-KW"/>
</dbReference>
<dbReference type="SUPFAM" id="SSF116734">
    <property type="entry name" value="DNA methylase specificity domain"/>
    <property type="match status" value="1"/>
</dbReference>
<dbReference type="GO" id="GO:0009307">
    <property type="term" value="P:DNA restriction-modification system"/>
    <property type="evidence" value="ECO:0007669"/>
    <property type="project" value="UniProtKB-KW"/>
</dbReference>
<accession>A0A6L3W259</accession>
<sequence>MPTTPNRGVLAVRPSDRTDRWWLLHELRSRSEDLSKIAQGRQAREISRRAFSQLDLSWPDHAVRRRFQEVAEPLHGRARLALEENRLLNELLERVLRDVSSIGTRL</sequence>
<dbReference type="Proteomes" id="UP000483004">
    <property type="component" value="Unassembled WGS sequence"/>
</dbReference>
<protein>
    <submittedName>
        <fullName evidence="3">Uncharacterized protein</fullName>
    </submittedName>
</protein>
<comment type="caution">
    <text evidence="3">The sequence shown here is derived from an EMBL/GenBank/DDBJ whole genome shotgun (WGS) entry which is preliminary data.</text>
</comment>
<keyword evidence="2" id="KW-0238">DNA-binding</keyword>
<dbReference type="Gene3D" id="3.90.220.20">
    <property type="entry name" value="DNA methylase specificity domains"/>
    <property type="match status" value="1"/>
</dbReference>
<evidence type="ECO:0000256" key="1">
    <source>
        <dbReference type="ARBA" id="ARBA00022747"/>
    </source>
</evidence>
<gene>
    <name evidence="3" type="ORF">F9B16_10740</name>
</gene>
<evidence type="ECO:0000313" key="3">
    <source>
        <dbReference type="EMBL" id="KAB2384588.1"/>
    </source>
</evidence>
<proteinExistence type="predicted"/>
<dbReference type="OrthoDB" id="3450733at2"/>
<evidence type="ECO:0000313" key="4">
    <source>
        <dbReference type="Proteomes" id="UP000483004"/>
    </source>
</evidence>
<dbReference type="AlphaFoldDB" id="A0A6L3W259"/>
<dbReference type="RefSeq" id="WP_151539864.1">
    <property type="nucleotide sequence ID" value="NZ_WBMR01000021.1"/>
</dbReference>
<organism evidence="3 4">
    <name type="scientific">Actinomadura montaniterrae</name>
    <dbReference type="NCBI Taxonomy" id="1803903"/>
    <lineage>
        <taxon>Bacteria</taxon>
        <taxon>Bacillati</taxon>
        <taxon>Actinomycetota</taxon>
        <taxon>Actinomycetes</taxon>
        <taxon>Streptosporangiales</taxon>
        <taxon>Thermomonosporaceae</taxon>
        <taxon>Actinomadura</taxon>
    </lineage>
</organism>
<dbReference type="EMBL" id="WBMR01000021">
    <property type="protein sequence ID" value="KAB2384588.1"/>
    <property type="molecule type" value="Genomic_DNA"/>
</dbReference>
<dbReference type="InterPro" id="IPR044946">
    <property type="entry name" value="Restrct_endonuc_typeI_TRD_sf"/>
</dbReference>
<keyword evidence="1" id="KW-0680">Restriction system</keyword>
<name>A0A6L3W259_9ACTN</name>
<keyword evidence="4" id="KW-1185">Reference proteome</keyword>